<dbReference type="PANTHER" id="PTHR48097">
    <property type="entry name" value="L-THREONINE ALDOLASE-RELATED"/>
    <property type="match status" value="1"/>
</dbReference>
<evidence type="ECO:0000256" key="1">
    <source>
        <dbReference type="ARBA" id="ARBA00001933"/>
    </source>
</evidence>
<reference evidence="5" key="1">
    <citation type="journal article" date="2024" name="Int. J. Syst. Evol. Microbiol.">
        <title>Turicibacter faecis sp. nov., isolated from faeces of heart failure mouse model.</title>
        <authorList>
            <person name="Imamura Y."/>
            <person name="Motooka D."/>
            <person name="Nakajima Y."/>
            <person name="Ito S."/>
            <person name="Kitakaze M."/>
            <person name="Iida T."/>
            <person name="Nakamura S."/>
        </authorList>
    </citation>
    <scope>NUCLEOTIDE SEQUENCE</scope>
    <source>
        <strain evidence="5">TC023</strain>
    </source>
</reference>
<dbReference type="InterPro" id="IPR015422">
    <property type="entry name" value="PyrdxlP-dep_Trfase_small"/>
</dbReference>
<dbReference type="SUPFAM" id="SSF53383">
    <property type="entry name" value="PLP-dependent transferases"/>
    <property type="match status" value="1"/>
</dbReference>
<dbReference type="Gene3D" id="3.40.640.10">
    <property type="entry name" value="Type I PLP-dependent aspartate aminotransferase-like (Major domain)"/>
    <property type="match status" value="1"/>
</dbReference>
<dbReference type="InterPro" id="IPR015424">
    <property type="entry name" value="PyrdxlP-dep_Trfase"/>
</dbReference>
<sequence>MMINFKIDYADGAHPKILEKLLTTNADQTPGYGEDDYCQQAQAAIQSYLGSTPCEIHFLVGGTQTNLTFISHALKPYEAVLSAQTGHIMTNEVGSIEATGHKIIPLPATDGKVTLHALHTFFKQPQTIHMVKPKLLYLSNPTELGTLYSKQELEELSKFCRQHHLYLYVDGARLGSGLVAPSNTLTLEDYARLTDAFYIGGTKNGALFGEALVLIHPELAQDFRLNMKQKGALLAKGRLLGLQFLTLFQDALFFEIAHLANQRANELRQGLLHLGISFWTSTQTNQLFPILPNHLLPVLSERFSFTIWEPYDEHHSVVRLVTSYATSKDDIIQFLETLNTLYKKDALN</sequence>
<evidence type="ECO:0000313" key="6">
    <source>
        <dbReference type="Proteomes" id="UP001432099"/>
    </source>
</evidence>
<dbReference type="Gene3D" id="3.90.1150.10">
    <property type="entry name" value="Aspartate Aminotransferase, domain 1"/>
    <property type="match status" value="1"/>
</dbReference>
<dbReference type="GO" id="GO:0016829">
    <property type="term" value="F:lyase activity"/>
    <property type="evidence" value="ECO:0007669"/>
    <property type="project" value="UniProtKB-KW"/>
</dbReference>
<dbReference type="Proteomes" id="UP001432099">
    <property type="component" value="Chromosome"/>
</dbReference>
<proteinExistence type="inferred from homology"/>
<dbReference type="PANTHER" id="PTHR48097:SF5">
    <property type="entry name" value="LOW SPECIFICITY L-THREONINE ALDOLASE"/>
    <property type="match status" value="1"/>
</dbReference>
<dbReference type="InterPro" id="IPR015421">
    <property type="entry name" value="PyrdxlP-dep_Trfase_major"/>
</dbReference>
<dbReference type="InterPro" id="IPR001597">
    <property type="entry name" value="ArAA_b-elim_lyase/Thr_aldolase"/>
</dbReference>
<evidence type="ECO:0000259" key="4">
    <source>
        <dbReference type="Pfam" id="PF01212"/>
    </source>
</evidence>
<accession>A0ABN6ZA32</accession>
<keyword evidence="3" id="KW-0663">Pyridoxal phosphate</keyword>
<protein>
    <submittedName>
        <fullName evidence="5">Amino acid lyase</fullName>
    </submittedName>
</protein>
<organism evidence="5 6">
    <name type="scientific">Turicibacter faecis</name>
    <dbReference type="NCBI Taxonomy" id="2963365"/>
    <lineage>
        <taxon>Bacteria</taxon>
        <taxon>Bacillati</taxon>
        <taxon>Bacillota</taxon>
        <taxon>Erysipelotrichia</taxon>
        <taxon>Erysipelotrichales</taxon>
        <taxon>Turicibacteraceae</taxon>
        <taxon>Turicibacter</taxon>
    </lineage>
</organism>
<dbReference type="RefSeq" id="WP_338617954.1">
    <property type="nucleotide sequence ID" value="NZ_AP028127.1"/>
</dbReference>
<name>A0ABN6ZA32_9FIRM</name>
<keyword evidence="5" id="KW-0456">Lyase</keyword>
<evidence type="ECO:0000313" key="5">
    <source>
        <dbReference type="EMBL" id="BEH90729.1"/>
    </source>
</evidence>
<evidence type="ECO:0000256" key="3">
    <source>
        <dbReference type="ARBA" id="ARBA00022898"/>
    </source>
</evidence>
<comment type="cofactor">
    <cofactor evidence="1">
        <name>pyridoxal 5'-phosphate</name>
        <dbReference type="ChEBI" id="CHEBI:597326"/>
    </cofactor>
</comment>
<comment type="similarity">
    <text evidence="2">Belongs to the threonine aldolase family.</text>
</comment>
<feature type="domain" description="Aromatic amino acid beta-eliminating lyase/threonine aldolase" evidence="4">
    <location>
        <begin position="25"/>
        <end position="288"/>
    </location>
</feature>
<dbReference type="Pfam" id="PF01212">
    <property type="entry name" value="Beta_elim_lyase"/>
    <property type="match status" value="1"/>
</dbReference>
<keyword evidence="6" id="KW-1185">Reference proteome</keyword>
<dbReference type="EMBL" id="AP028127">
    <property type="protein sequence ID" value="BEH90729.1"/>
    <property type="molecule type" value="Genomic_DNA"/>
</dbReference>
<evidence type="ECO:0000256" key="2">
    <source>
        <dbReference type="ARBA" id="ARBA00006966"/>
    </source>
</evidence>
<gene>
    <name evidence="5" type="ORF">T23_08310</name>
</gene>